<gene>
    <name evidence="1" type="ORF">BCR44DRAFT_1422446</name>
</gene>
<reference evidence="1 2" key="1">
    <citation type="submission" date="2016-07" db="EMBL/GenBank/DDBJ databases">
        <title>Pervasive Adenine N6-methylation of Active Genes in Fungi.</title>
        <authorList>
            <consortium name="DOE Joint Genome Institute"/>
            <person name="Mondo S.J."/>
            <person name="Dannebaum R.O."/>
            <person name="Kuo R.C."/>
            <person name="Labutti K."/>
            <person name="Haridas S."/>
            <person name="Kuo A."/>
            <person name="Salamov A."/>
            <person name="Ahrendt S.R."/>
            <person name="Lipzen A."/>
            <person name="Sullivan W."/>
            <person name="Andreopoulos W.B."/>
            <person name="Clum A."/>
            <person name="Lindquist E."/>
            <person name="Daum C."/>
            <person name="Ramamoorthy G.K."/>
            <person name="Gryganskyi A."/>
            <person name="Culley D."/>
            <person name="Magnuson J.K."/>
            <person name="James T.Y."/>
            <person name="O'Malley M.A."/>
            <person name="Stajich J.E."/>
            <person name="Spatafora J.W."/>
            <person name="Visel A."/>
            <person name="Grigoriev I.V."/>
        </authorList>
    </citation>
    <scope>NUCLEOTIDE SEQUENCE [LARGE SCALE GENOMIC DNA]</scope>
    <source>
        <strain evidence="1 2">PL171</strain>
    </source>
</reference>
<accession>A0A1Y2I307</accession>
<evidence type="ECO:0000313" key="1">
    <source>
        <dbReference type="EMBL" id="ORZ41250.1"/>
    </source>
</evidence>
<evidence type="ECO:0000313" key="2">
    <source>
        <dbReference type="Proteomes" id="UP000193411"/>
    </source>
</evidence>
<keyword evidence="2" id="KW-1185">Reference proteome</keyword>
<organism evidence="1 2">
    <name type="scientific">Catenaria anguillulae PL171</name>
    <dbReference type="NCBI Taxonomy" id="765915"/>
    <lineage>
        <taxon>Eukaryota</taxon>
        <taxon>Fungi</taxon>
        <taxon>Fungi incertae sedis</taxon>
        <taxon>Blastocladiomycota</taxon>
        <taxon>Blastocladiomycetes</taxon>
        <taxon>Blastocladiales</taxon>
        <taxon>Catenariaceae</taxon>
        <taxon>Catenaria</taxon>
    </lineage>
</organism>
<proteinExistence type="predicted"/>
<dbReference type="EMBL" id="MCFL01000001">
    <property type="protein sequence ID" value="ORZ41250.1"/>
    <property type="molecule type" value="Genomic_DNA"/>
</dbReference>
<name>A0A1Y2I307_9FUNG</name>
<sequence>MALTTWRLTIPWMLIPAFQHPLHQRPLPPLRRRLHFGVLHSPNLVATQRQAPPDLSPSSTFQVSQTLFSTTSA</sequence>
<comment type="caution">
    <text evidence="1">The sequence shown here is derived from an EMBL/GenBank/DDBJ whole genome shotgun (WGS) entry which is preliminary data.</text>
</comment>
<protein>
    <submittedName>
        <fullName evidence="1">Uncharacterized protein</fullName>
    </submittedName>
</protein>
<dbReference type="Proteomes" id="UP000193411">
    <property type="component" value="Unassembled WGS sequence"/>
</dbReference>
<dbReference type="AlphaFoldDB" id="A0A1Y2I307"/>